<reference evidence="2" key="2">
    <citation type="submission" date="2002-11" db="EMBL/GenBank/DDBJ databases">
        <title>Oryza sativa nipponbare(GA3) genomic DNA, chromosome 6, PAC clone:P0502B12.</title>
        <authorList>
            <person name="Sasaki T."/>
            <person name="Matsumoto T."/>
            <person name="Katayose Y."/>
        </authorList>
    </citation>
    <scope>NUCLEOTIDE SEQUENCE</scope>
</reference>
<dbReference type="EMBL" id="AP005659">
    <property type="protein sequence ID" value="BAD69092.1"/>
    <property type="molecule type" value="Genomic_DNA"/>
</dbReference>
<reference evidence="3" key="4">
    <citation type="journal article" date="2008" name="Nucleic Acids Res.">
        <title>The rice annotation project database (RAP-DB): 2008 update.</title>
        <authorList>
            <consortium name="The rice annotation project (RAP)"/>
        </authorList>
    </citation>
    <scope>GENOME REANNOTATION</scope>
    <source>
        <strain evidence="3">cv. Nipponbare</strain>
    </source>
</reference>
<dbReference type="Proteomes" id="UP000000763">
    <property type="component" value="Chromosome 6"/>
</dbReference>
<sequence>MVVTVRQGVAPTSHGLGEGGGVGSAVGETSVNQLGWVRAEDSSKQVLLCQKKRQTLAMNMDTYVSRFVIRI</sequence>
<evidence type="ECO:0000313" key="3">
    <source>
        <dbReference type="Proteomes" id="UP000000763"/>
    </source>
</evidence>
<reference evidence="3" key="3">
    <citation type="journal article" date="2005" name="Nature">
        <title>The map-based sequence of the rice genome.</title>
        <authorList>
            <consortium name="International rice genome sequencing project (IRGSP)"/>
            <person name="Matsumoto T."/>
            <person name="Wu J."/>
            <person name="Kanamori H."/>
            <person name="Katayose Y."/>
            <person name="Fujisawa M."/>
            <person name="Namiki N."/>
            <person name="Mizuno H."/>
            <person name="Yamamoto K."/>
            <person name="Antonio B.A."/>
            <person name="Baba T."/>
            <person name="Sakata K."/>
            <person name="Nagamura Y."/>
            <person name="Aoki H."/>
            <person name="Arikawa K."/>
            <person name="Arita K."/>
            <person name="Bito T."/>
            <person name="Chiden Y."/>
            <person name="Fujitsuka N."/>
            <person name="Fukunaka R."/>
            <person name="Hamada M."/>
            <person name="Harada C."/>
            <person name="Hayashi A."/>
            <person name="Hijishita S."/>
            <person name="Honda M."/>
            <person name="Hosokawa S."/>
            <person name="Ichikawa Y."/>
            <person name="Idonuma A."/>
            <person name="Iijima M."/>
            <person name="Ikeda M."/>
            <person name="Ikeno M."/>
            <person name="Ito K."/>
            <person name="Ito S."/>
            <person name="Ito T."/>
            <person name="Ito Y."/>
            <person name="Ito Y."/>
            <person name="Iwabuchi A."/>
            <person name="Kamiya K."/>
            <person name="Karasawa W."/>
            <person name="Kurita K."/>
            <person name="Katagiri S."/>
            <person name="Kikuta A."/>
            <person name="Kobayashi H."/>
            <person name="Kobayashi N."/>
            <person name="Machita K."/>
            <person name="Maehara T."/>
            <person name="Masukawa M."/>
            <person name="Mizubayashi T."/>
            <person name="Mukai Y."/>
            <person name="Nagasaki H."/>
            <person name="Nagata Y."/>
            <person name="Naito S."/>
            <person name="Nakashima M."/>
            <person name="Nakama Y."/>
            <person name="Nakamichi Y."/>
            <person name="Nakamura M."/>
            <person name="Meguro A."/>
            <person name="Negishi M."/>
            <person name="Ohta I."/>
            <person name="Ohta T."/>
            <person name="Okamoto M."/>
            <person name="Ono N."/>
            <person name="Saji S."/>
            <person name="Sakaguchi M."/>
            <person name="Sakai K."/>
            <person name="Shibata M."/>
            <person name="Shimokawa T."/>
            <person name="Song J."/>
            <person name="Takazaki Y."/>
            <person name="Terasawa K."/>
            <person name="Tsugane M."/>
            <person name="Tsuji K."/>
            <person name="Ueda S."/>
            <person name="Waki K."/>
            <person name="Yamagata H."/>
            <person name="Yamamoto M."/>
            <person name="Yamamoto S."/>
            <person name="Yamane H."/>
            <person name="Yoshiki S."/>
            <person name="Yoshihara R."/>
            <person name="Yukawa K."/>
            <person name="Zhong H."/>
            <person name="Yano M."/>
            <person name="Yuan Q."/>
            <person name="Ouyang S."/>
            <person name="Liu J."/>
            <person name="Jones K.M."/>
            <person name="Gansberger K."/>
            <person name="Moffat K."/>
            <person name="Hill J."/>
            <person name="Bera J."/>
            <person name="Fadrosh D."/>
            <person name="Jin S."/>
            <person name="Johri S."/>
            <person name="Kim M."/>
            <person name="Overton L."/>
            <person name="Reardon M."/>
            <person name="Tsitrin T."/>
            <person name="Vuong H."/>
            <person name="Weaver B."/>
            <person name="Ciecko A."/>
            <person name="Tallon L."/>
            <person name="Jackson J."/>
            <person name="Pai G."/>
            <person name="Aken S.V."/>
            <person name="Utterback T."/>
            <person name="Reidmuller S."/>
            <person name="Feldblyum T."/>
            <person name="Hsiao J."/>
            <person name="Zismann V."/>
            <person name="Iobst S."/>
            <person name="de Vazeille A.R."/>
            <person name="Buell C.R."/>
            <person name="Ying K."/>
            <person name="Li Y."/>
            <person name="Lu T."/>
            <person name="Huang Y."/>
            <person name="Zhao Q."/>
            <person name="Feng Q."/>
            <person name="Zhang L."/>
            <person name="Zhu J."/>
            <person name="Weng Q."/>
            <person name="Mu J."/>
            <person name="Lu Y."/>
            <person name="Fan D."/>
            <person name="Liu Y."/>
            <person name="Guan J."/>
            <person name="Zhang Y."/>
            <person name="Yu S."/>
            <person name="Liu X."/>
            <person name="Zhang Y."/>
            <person name="Hong G."/>
            <person name="Han B."/>
            <person name="Choisne N."/>
            <person name="Demange N."/>
            <person name="Orjeda G."/>
            <person name="Samain S."/>
            <person name="Cattolico L."/>
            <person name="Pelletier E."/>
            <person name="Couloux A."/>
            <person name="Segurens B."/>
            <person name="Wincker P."/>
            <person name="D'Hont A."/>
            <person name="Scarpelli C."/>
            <person name="Weissenbach J."/>
            <person name="Salanoubat M."/>
            <person name="Quetier F."/>
            <person name="Yu Y."/>
            <person name="Kim H.R."/>
            <person name="Rambo T."/>
            <person name="Currie J."/>
            <person name="Collura K."/>
            <person name="Luo M."/>
            <person name="Yang T."/>
            <person name="Ammiraju J.S.S."/>
            <person name="Engler F."/>
            <person name="Soderlund C."/>
            <person name="Wing R.A."/>
            <person name="Palmer L.E."/>
            <person name="de la Bastide M."/>
            <person name="Spiegel L."/>
            <person name="Nascimento L."/>
            <person name="Zutavern T."/>
            <person name="O'Shaughnessy A."/>
            <person name="Dike S."/>
            <person name="Dedhia N."/>
            <person name="Preston R."/>
            <person name="Balija V."/>
            <person name="McCombie W.R."/>
            <person name="Chow T."/>
            <person name="Chen H."/>
            <person name="Chung M."/>
            <person name="Chen C."/>
            <person name="Shaw J."/>
            <person name="Wu H."/>
            <person name="Hsiao K."/>
            <person name="Chao Y."/>
            <person name="Chu M."/>
            <person name="Cheng C."/>
            <person name="Hour A."/>
            <person name="Lee P."/>
            <person name="Lin S."/>
            <person name="Lin Y."/>
            <person name="Liou J."/>
            <person name="Liu S."/>
            <person name="Hsing Y."/>
            <person name="Raghuvanshi S."/>
            <person name="Mohanty A."/>
            <person name="Bharti A.K."/>
            <person name="Gaur A."/>
            <person name="Gupta V."/>
            <person name="Kumar D."/>
            <person name="Ravi V."/>
            <person name="Vij S."/>
            <person name="Kapur A."/>
            <person name="Khurana P."/>
            <person name="Khurana P."/>
            <person name="Khurana J.P."/>
            <person name="Tyagi A.K."/>
            <person name="Gaikwad K."/>
            <person name="Singh A."/>
            <person name="Dalal V."/>
            <person name="Srivastava S."/>
            <person name="Dixit A."/>
            <person name="Pal A.K."/>
            <person name="Ghazi I.A."/>
            <person name="Yadav M."/>
            <person name="Pandit A."/>
            <person name="Bhargava A."/>
            <person name="Sureshbabu K."/>
            <person name="Batra K."/>
            <person name="Sharma T.R."/>
            <person name="Mohapatra T."/>
            <person name="Singh N.K."/>
            <person name="Messing J."/>
            <person name="Nelson A.B."/>
            <person name="Fuks G."/>
            <person name="Kavchok S."/>
            <person name="Keizer G."/>
            <person name="Linton E."/>
            <person name="Llaca V."/>
            <person name="Song R."/>
            <person name="Tanyolac B."/>
            <person name="Young S."/>
            <person name="Ho-Il K."/>
            <person name="Hahn J.H."/>
            <person name="Sangsakoo G."/>
            <person name="Vanavichit A."/>
            <person name="de Mattos Luiz.A.T."/>
            <person name="Zimmer P.D."/>
            <person name="Malone G."/>
            <person name="Dellagostin O."/>
            <person name="de Oliveira A.C."/>
            <person name="Bevan M."/>
            <person name="Bancroft I."/>
            <person name="Minx P."/>
            <person name="Cordum H."/>
            <person name="Wilson R."/>
            <person name="Cheng Z."/>
            <person name="Jin W."/>
            <person name="Jiang J."/>
            <person name="Leong S.A."/>
            <person name="Iwama H."/>
            <person name="Gojobori T."/>
            <person name="Itoh T."/>
            <person name="Niimura Y."/>
            <person name="Fujii Y."/>
            <person name="Habara T."/>
            <person name="Sakai H."/>
            <person name="Sato Y."/>
            <person name="Wilson G."/>
            <person name="Kumar K."/>
            <person name="McCouch S."/>
            <person name="Juretic N."/>
            <person name="Hoen D."/>
            <person name="Wright S."/>
            <person name="Bruskiewich R."/>
            <person name="Bureau T."/>
            <person name="Miyao A."/>
            <person name="Hirochika H."/>
            <person name="Nishikawa T."/>
            <person name="Kadowaki K."/>
            <person name="Sugiura M."/>
            <person name="Burr B."/>
            <person name="Sasaki T."/>
        </authorList>
    </citation>
    <scope>NUCLEOTIDE SEQUENCE [LARGE SCALE GENOMIC DNA]</scope>
    <source>
        <strain evidence="3">cv. Nipponbare</strain>
    </source>
</reference>
<proteinExistence type="predicted"/>
<reference evidence="1" key="1">
    <citation type="submission" date="2002-08" db="EMBL/GenBank/DDBJ databases">
        <title>Oryza sativa nipponbare(GA3) genomic DNA, chromosome 6, PAC clone:P0649C11.</title>
        <authorList>
            <person name="Sasaki T."/>
            <person name="Matsumoto T."/>
            <person name="Katayose Y."/>
        </authorList>
    </citation>
    <scope>NUCLEOTIDE SEQUENCE</scope>
</reference>
<dbReference type="EMBL" id="AP005930">
    <property type="protein sequence ID" value="BAD69241.1"/>
    <property type="molecule type" value="Genomic_DNA"/>
</dbReference>
<name>Q5VMT4_ORYSJ</name>
<dbReference type="AlphaFoldDB" id="Q5VMT4"/>
<organism evidence="2 3">
    <name type="scientific">Oryza sativa subsp. japonica</name>
    <name type="common">Rice</name>
    <dbReference type="NCBI Taxonomy" id="39947"/>
    <lineage>
        <taxon>Eukaryota</taxon>
        <taxon>Viridiplantae</taxon>
        <taxon>Streptophyta</taxon>
        <taxon>Embryophyta</taxon>
        <taxon>Tracheophyta</taxon>
        <taxon>Spermatophyta</taxon>
        <taxon>Magnoliopsida</taxon>
        <taxon>Liliopsida</taxon>
        <taxon>Poales</taxon>
        <taxon>Poaceae</taxon>
        <taxon>BOP clade</taxon>
        <taxon>Oryzoideae</taxon>
        <taxon>Oryzeae</taxon>
        <taxon>Oryzinae</taxon>
        <taxon>Oryza</taxon>
        <taxon>Oryza sativa</taxon>
    </lineage>
</organism>
<gene>
    <name evidence="2" type="ORF">P0502B12.55</name>
    <name evidence="1" type="ORF">P0649C11.1</name>
</gene>
<protein>
    <submittedName>
        <fullName evidence="2">Uncharacterized protein</fullName>
    </submittedName>
</protein>
<accession>Q5VMT4</accession>
<evidence type="ECO:0000313" key="2">
    <source>
        <dbReference type="EMBL" id="BAD69241.1"/>
    </source>
</evidence>
<evidence type="ECO:0000313" key="1">
    <source>
        <dbReference type="EMBL" id="BAD69092.1"/>
    </source>
</evidence>